<feature type="transmembrane region" description="Helical" evidence="11">
    <location>
        <begin position="156"/>
        <end position="177"/>
    </location>
</feature>
<dbReference type="InterPro" id="IPR036890">
    <property type="entry name" value="HATPase_C_sf"/>
</dbReference>
<dbReference type="InterPro" id="IPR003660">
    <property type="entry name" value="HAMP_dom"/>
</dbReference>
<dbReference type="InterPro" id="IPR003661">
    <property type="entry name" value="HisK_dim/P_dom"/>
</dbReference>
<dbReference type="SMART" id="SM00388">
    <property type="entry name" value="HisKA"/>
    <property type="match status" value="1"/>
</dbReference>
<evidence type="ECO:0000256" key="6">
    <source>
        <dbReference type="ARBA" id="ARBA00022692"/>
    </source>
</evidence>
<dbReference type="SUPFAM" id="SSF47384">
    <property type="entry name" value="Homodimeric domain of signal transducing histidine kinase"/>
    <property type="match status" value="1"/>
</dbReference>
<dbReference type="RefSeq" id="WP_112746288.1">
    <property type="nucleotide sequence ID" value="NZ_QMFY01000003.1"/>
</dbReference>
<proteinExistence type="predicted"/>
<dbReference type="InterPro" id="IPR004358">
    <property type="entry name" value="Sig_transdc_His_kin-like_C"/>
</dbReference>
<accession>A0A364Y485</accession>
<dbReference type="InterPro" id="IPR050428">
    <property type="entry name" value="TCS_sensor_his_kinase"/>
</dbReference>
<dbReference type="GO" id="GO:0005886">
    <property type="term" value="C:plasma membrane"/>
    <property type="evidence" value="ECO:0007669"/>
    <property type="project" value="TreeGrafter"/>
</dbReference>
<dbReference type="Pfam" id="PF00512">
    <property type="entry name" value="HisKA"/>
    <property type="match status" value="1"/>
</dbReference>
<dbReference type="SUPFAM" id="SSF158472">
    <property type="entry name" value="HAMP domain-like"/>
    <property type="match status" value="1"/>
</dbReference>
<dbReference type="SMART" id="SM00387">
    <property type="entry name" value="HATPase_c"/>
    <property type="match status" value="1"/>
</dbReference>
<keyword evidence="5" id="KW-0808">Transferase</keyword>
<dbReference type="CDD" id="cd00082">
    <property type="entry name" value="HisKA"/>
    <property type="match status" value="1"/>
</dbReference>
<dbReference type="EMBL" id="QMFY01000003">
    <property type="protein sequence ID" value="RAW01549.1"/>
    <property type="molecule type" value="Genomic_DNA"/>
</dbReference>
<feature type="domain" description="HAMP" evidence="13">
    <location>
        <begin position="178"/>
        <end position="231"/>
    </location>
</feature>
<comment type="catalytic activity">
    <reaction evidence="1">
        <text>ATP + protein L-histidine = ADP + protein N-phospho-L-histidine.</text>
        <dbReference type="EC" id="2.7.13.3"/>
    </reaction>
</comment>
<organism evidence="14 15">
    <name type="scientific">Pseudochryseolinea flava</name>
    <dbReference type="NCBI Taxonomy" id="2059302"/>
    <lineage>
        <taxon>Bacteria</taxon>
        <taxon>Pseudomonadati</taxon>
        <taxon>Bacteroidota</taxon>
        <taxon>Cytophagia</taxon>
        <taxon>Cytophagales</taxon>
        <taxon>Fulvivirgaceae</taxon>
        <taxon>Pseudochryseolinea</taxon>
    </lineage>
</organism>
<evidence type="ECO:0000259" key="12">
    <source>
        <dbReference type="PROSITE" id="PS50109"/>
    </source>
</evidence>
<dbReference type="Pfam" id="PF02518">
    <property type="entry name" value="HATPase_c"/>
    <property type="match status" value="1"/>
</dbReference>
<evidence type="ECO:0000256" key="10">
    <source>
        <dbReference type="ARBA" id="ARBA00023136"/>
    </source>
</evidence>
<gene>
    <name evidence="14" type="ORF">DQQ10_07775</name>
</gene>
<keyword evidence="9" id="KW-0902">Two-component regulatory system</keyword>
<sequence length="459" mass="51985">MNIRARITIIFFSIVLIILTAFSFSIYFLSASYRTEDFYRRLKNRAINTAKILVEVEEVNADLLRRIERNNPASLPEQYIAIYDAGHNLIYSSEIKSPIQIDSTLLQQSRSRSEVKFEHESHEVVCFSFKHDSIDYIIVAVALDVYGRNALQNLRVTLITIFAISAVLVLILGWMYAGKILSPLSRLVDEVGKITEKNLDQRLNEGKVHDELGKLASTFNKMLSRLQSAFLAQKTFIANASHEIKTPITVMAGEIEVTLLHDREKSYYEKILRSVLQGLRGLNRLSTQLLVLAQTSSDEPQRNISKIRIDDVLWEAKEEAQRFHHDYSIDFQLDMDLDESSLTVNGDHQLLRVAFMNLIDNACKYSDNKTVNVNLQLRNNNKIEISFANSGAGIPADVADRIFDPFFRASSADKNIKGFGIGLSLARRIIHLHDGNIQVSSGPQELTTFTILLPTVHSI</sequence>
<reference evidence="14 15" key="1">
    <citation type="submission" date="2018-06" db="EMBL/GenBank/DDBJ databases">
        <title>Chryseolinea flavus sp. nov., a member of the phylum Bacteroidetes isolated from soil.</title>
        <authorList>
            <person name="Li Y."/>
            <person name="Wang J."/>
        </authorList>
    </citation>
    <scope>NUCLEOTIDE SEQUENCE [LARGE SCALE GENOMIC DNA]</scope>
    <source>
        <strain evidence="14 15">SDU1-6</strain>
    </source>
</reference>
<feature type="transmembrane region" description="Helical" evidence="11">
    <location>
        <begin position="7"/>
        <end position="29"/>
    </location>
</feature>
<dbReference type="PANTHER" id="PTHR45436">
    <property type="entry name" value="SENSOR HISTIDINE KINASE YKOH"/>
    <property type="match status" value="1"/>
</dbReference>
<comment type="caution">
    <text evidence="14">The sequence shown here is derived from an EMBL/GenBank/DDBJ whole genome shotgun (WGS) entry which is preliminary data.</text>
</comment>
<dbReference type="Gene3D" id="3.30.565.10">
    <property type="entry name" value="Histidine kinase-like ATPase, C-terminal domain"/>
    <property type="match status" value="1"/>
</dbReference>
<dbReference type="EC" id="2.7.13.3" evidence="3"/>
<evidence type="ECO:0000256" key="8">
    <source>
        <dbReference type="ARBA" id="ARBA00022989"/>
    </source>
</evidence>
<evidence type="ECO:0000313" key="14">
    <source>
        <dbReference type="EMBL" id="RAW01549.1"/>
    </source>
</evidence>
<keyword evidence="10 11" id="KW-0472">Membrane</keyword>
<dbReference type="InterPro" id="IPR036097">
    <property type="entry name" value="HisK_dim/P_sf"/>
</dbReference>
<dbReference type="CDD" id="cd06225">
    <property type="entry name" value="HAMP"/>
    <property type="match status" value="1"/>
</dbReference>
<dbReference type="SMART" id="SM00304">
    <property type="entry name" value="HAMP"/>
    <property type="match status" value="1"/>
</dbReference>
<keyword evidence="4" id="KW-0597">Phosphoprotein</keyword>
<dbReference type="PROSITE" id="PS50109">
    <property type="entry name" value="HIS_KIN"/>
    <property type="match status" value="1"/>
</dbReference>
<keyword evidence="15" id="KW-1185">Reference proteome</keyword>
<evidence type="ECO:0000256" key="11">
    <source>
        <dbReference type="SAM" id="Phobius"/>
    </source>
</evidence>
<evidence type="ECO:0000256" key="3">
    <source>
        <dbReference type="ARBA" id="ARBA00012438"/>
    </source>
</evidence>
<evidence type="ECO:0000256" key="2">
    <source>
        <dbReference type="ARBA" id="ARBA00004370"/>
    </source>
</evidence>
<evidence type="ECO:0000256" key="9">
    <source>
        <dbReference type="ARBA" id="ARBA00023012"/>
    </source>
</evidence>
<evidence type="ECO:0000256" key="1">
    <source>
        <dbReference type="ARBA" id="ARBA00000085"/>
    </source>
</evidence>
<dbReference type="AlphaFoldDB" id="A0A364Y485"/>
<feature type="domain" description="Histidine kinase" evidence="12">
    <location>
        <begin position="239"/>
        <end position="457"/>
    </location>
</feature>
<keyword evidence="6 11" id="KW-0812">Transmembrane</keyword>
<evidence type="ECO:0000256" key="7">
    <source>
        <dbReference type="ARBA" id="ARBA00022777"/>
    </source>
</evidence>
<dbReference type="PRINTS" id="PR00344">
    <property type="entry name" value="BCTRLSENSOR"/>
</dbReference>
<evidence type="ECO:0000256" key="4">
    <source>
        <dbReference type="ARBA" id="ARBA00022553"/>
    </source>
</evidence>
<dbReference type="Gene3D" id="6.10.340.10">
    <property type="match status" value="1"/>
</dbReference>
<dbReference type="SUPFAM" id="SSF55874">
    <property type="entry name" value="ATPase domain of HSP90 chaperone/DNA topoisomerase II/histidine kinase"/>
    <property type="match status" value="1"/>
</dbReference>
<evidence type="ECO:0000313" key="15">
    <source>
        <dbReference type="Proteomes" id="UP000251889"/>
    </source>
</evidence>
<dbReference type="PANTHER" id="PTHR45436:SF5">
    <property type="entry name" value="SENSOR HISTIDINE KINASE TRCS"/>
    <property type="match status" value="1"/>
</dbReference>
<dbReference type="OrthoDB" id="594725at2"/>
<keyword evidence="7" id="KW-0418">Kinase</keyword>
<dbReference type="PROSITE" id="PS50885">
    <property type="entry name" value="HAMP"/>
    <property type="match status" value="1"/>
</dbReference>
<keyword evidence="8 11" id="KW-1133">Transmembrane helix</keyword>
<name>A0A364Y485_9BACT</name>
<dbReference type="GO" id="GO:0000155">
    <property type="term" value="F:phosphorelay sensor kinase activity"/>
    <property type="evidence" value="ECO:0007669"/>
    <property type="project" value="InterPro"/>
</dbReference>
<evidence type="ECO:0000256" key="5">
    <source>
        <dbReference type="ARBA" id="ARBA00022679"/>
    </source>
</evidence>
<dbReference type="InterPro" id="IPR005467">
    <property type="entry name" value="His_kinase_dom"/>
</dbReference>
<dbReference type="Gene3D" id="1.10.287.130">
    <property type="match status" value="1"/>
</dbReference>
<comment type="subcellular location">
    <subcellularLocation>
        <location evidence="2">Membrane</location>
    </subcellularLocation>
</comment>
<dbReference type="Pfam" id="PF00672">
    <property type="entry name" value="HAMP"/>
    <property type="match status" value="1"/>
</dbReference>
<dbReference type="Proteomes" id="UP000251889">
    <property type="component" value="Unassembled WGS sequence"/>
</dbReference>
<dbReference type="InterPro" id="IPR003594">
    <property type="entry name" value="HATPase_dom"/>
</dbReference>
<dbReference type="CDD" id="cd00075">
    <property type="entry name" value="HATPase"/>
    <property type="match status" value="1"/>
</dbReference>
<evidence type="ECO:0000259" key="13">
    <source>
        <dbReference type="PROSITE" id="PS50885"/>
    </source>
</evidence>
<protein>
    <recommendedName>
        <fullName evidence="3">histidine kinase</fullName>
        <ecNumber evidence="3">2.7.13.3</ecNumber>
    </recommendedName>
</protein>